<evidence type="ECO:0000313" key="2">
    <source>
        <dbReference type="EMBL" id="QMS43296.1"/>
    </source>
</evidence>
<reference evidence="2" key="1">
    <citation type="submission" date="2019-11" db="EMBL/GenBank/DDBJ databases">
        <title>Identification and expression analysis of the neuropeptidome in oriental fruit moth, Grapholita molesta.</title>
        <authorList>
            <person name="Cheng J."/>
        </authorList>
    </citation>
    <scope>NUCLEOTIDE SEQUENCE</scope>
</reference>
<keyword evidence="1" id="KW-0732">Signal</keyword>
<dbReference type="AlphaFoldDB" id="A0A7D7PLI6"/>
<evidence type="ECO:0000256" key="1">
    <source>
        <dbReference type="SAM" id="SignalP"/>
    </source>
</evidence>
<proteinExistence type="evidence at transcript level"/>
<feature type="chain" id="PRO_5028273230" evidence="1">
    <location>
        <begin position="25"/>
        <end position="189"/>
    </location>
</feature>
<feature type="signal peptide" evidence="1">
    <location>
        <begin position="1"/>
        <end position="24"/>
    </location>
</feature>
<accession>A0A7D7PLI6</accession>
<dbReference type="EMBL" id="MN639909">
    <property type="protein sequence ID" value="QMS43296.1"/>
    <property type="molecule type" value="mRNA"/>
</dbReference>
<name>A0A7D7PLI6_GRAMO</name>
<protein>
    <submittedName>
        <fullName evidence="2">Orcokinin</fullName>
    </submittedName>
</protein>
<sequence length="189" mass="21458">MIMMRVAGGALAVTLAALLVCCNADPHQEQDVSAAEHNSDGFDSGNKAHSVEGSLLRQVRETHHSGLLPYLARRYESNPYSDKQAWALAGGYGYYAEPPKRNFDEIDQSGLGFMRKRNFDEIDQTSMPFPYAKRFYHMFGPNYLDTPVSIYDKKRTRPDYPMDEIDLSHFPIGSKRSMDSFPLSPRARR</sequence>
<organism evidence="2">
    <name type="scientific">Grapholita molesta</name>
    <name type="common">Oriental fruit moth</name>
    <name type="synonym">Cydia molesta</name>
    <dbReference type="NCBI Taxonomy" id="192188"/>
    <lineage>
        <taxon>Eukaryota</taxon>
        <taxon>Metazoa</taxon>
        <taxon>Ecdysozoa</taxon>
        <taxon>Arthropoda</taxon>
        <taxon>Hexapoda</taxon>
        <taxon>Insecta</taxon>
        <taxon>Pterygota</taxon>
        <taxon>Neoptera</taxon>
        <taxon>Endopterygota</taxon>
        <taxon>Lepidoptera</taxon>
        <taxon>Glossata</taxon>
        <taxon>Ditrysia</taxon>
        <taxon>Tortricoidea</taxon>
        <taxon>Tortricidae</taxon>
        <taxon>Olethreutinae</taxon>
        <taxon>Grapholitini</taxon>
        <taxon>Grapholita</taxon>
    </lineage>
</organism>